<dbReference type="Pfam" id="PF01704">
    <property type="entry name" value="UDPGP"/>
    <property type="match status" value="1"/>
</dbReference>
<dbReference type="InterPro" id="IPR039741">
    <property type="entry name" value="UDP-sugar_pyrophosphorylase"/>
</dbReference>
<name>A0A517Y0G7_9BACT</name>
<dbReference type="OrthoDB" id="9806910at2"/>
<dbReference type="EC" id="2.7.7.-" evidence="4"/>
<dbReference type="PANTHER" id="PTHR11952:SF2">
    <property type="entry name" value="LD24639P"/>
    <property type="match status" value="1"/>
</dbReference>
<organism evidence="4 5">
    <name type="scientific">Urbifossiella limnaea</name>
    <dbReference type="NCBI Taxonomy" id="2528023"/>
    <lineage>
        <taxon>Bacteria</taxon>
        <taxon>Pseudomonadati</taxon>
        <taxon>Planctomycetota</taxon>
        <taxon>Planctomycetia</taxon>
        <taxon>Gemmatales</taxon>
        <taxon>Gemmataceae</taxon>
        <taxon>Urbifossiella</taxon>
    </lineage>
</organism>
<dbReference type="EMBL" id="CP036273">
    <property type="protein sequence ID" value="QDU23250.1"/>
    <property type="molecule type" value="Genomic_DNA"/>
</dbReference>
<keyword evidence="3 4" id="KW-0548">Nucleotidyltransferase</keyword>
<evidence type="ECO:0000256" key="1">
    <source>
        <dbReference type="ARBA" id="ARBA00010401"/>
    </source>
</evidence>
<dbReference type="AlphaFoldDB" id="A0A517Y0G7"/>
<sequence length="447" mass="47477">MTHVPPDLRHRLAAHGQEHVLAGWDALAPADRGALVAQLAGIDLGELDALYRRKDEPHAALPPRHRIAPVPLEAPATAEAVARGEAALRAGAVAALLVAGGQGTRLGSDQPKGMYPVGPVSGATLFRIHAEKVLALSRRYGKPVPLLVMTSPATHAETEAYFRAERFFGLAEPDVVFFQQGTMPAVERATGRLILERPGKLFESPNGHGGTLTALAETGLLADLRTRGVEHVFYFQVDNPLVKVCDPGFVGRHLAAAAEVSSKVVLKEQPGEKVGILAAVDGRCGIIEYSDLPAEMAAEREADGRLRFRAGSPAIHLFSVPFLGRVTGRGGLAYHLARKTVPTAGGEVEALKFELFVFDALPMAERWLTVETPRAEEFAPLKNATGPDSPETVRAALIALHAGWLEAAGVTTHGHAVEVSPLLALDAAELRSKIPPGLAVTGPTHLR</sequence>
<dbReference type="Gene3D" id="3.90.550.10">
    <property type="entry name" value="Spore Coat Polysaccharide Biosynthesis Protein SpsA, Chain A"/>
    <property type="match status" value="1"/>
</dbReference>
<dbReference type="InterPro" id="IPR029044">
    <property type="entry name" value="Nucleotide-diphossugar_trans"/>
</dbReference>
<dbReference type="GO" id="GO:0070569">
    <property type="term" value="F:uridylyltransferase activity"/>
    <property type="evidence" value="ECO:0007669"/>
    <property type="project" value="InterPro"/>
</dbReference>
<dbReference type="RefSeq" id="WP_145243368.1">
    <property type="nucleotide sequence ID" value="NZ_CP036273.1"/>
</dbReference>
<dbReference type="Proteomes" id="UP000319576">
    <property type="component" value="Chromosome"/>
</dbReference>
<dbReference type="KEGG" id="uli:ETAA1_52420"/>
<dbReference type="InterPro" id="IPR002618">
    <property type="entry name" value="UDPGP_fam"/>
</dbReference>
<evidence type="ECO:0000256" key="3">
    <source>
        <dbReference type="ARBA" id="ARBA00022695"/>
    </source>
</evidence>
<dbReference type="PANTHER" id="PTHR11952">
    <property type="entry name" value="UDP- GLUCOSE PYROPHOSPHORYLASE"/>
    <property type="match status" value="1"/>
</dbReference>
<keyword evidence="5" id="KW-1185">Reference proteome</keyword>
<evidence type="ECO:0000256" key="2">
    <source>
        <dbReference type="ARBA" id="ARBA00022679"/>
    </source>
</evidence>
<evidence type="ECO:0000313" key="4">
    <source>
        <dbReference type="EMBL" id="QDU23250.1"/>
    </source>
</evidence>
<reference evidence="4 5" key="1">
    <citation type="submission" date="2019-02" db="EMBL/GenBank/DDBJ databases">
        <title>Deep-cultivation of Planctomycetes and their phenomic and genomic characterization uncovers novel biology.</title>
        <authorList>
            <person name="Wiegand S."/>
            <person name="Jogler M."/>
            <person name="Boedeker C."/>
            <person name="Pinto D."/>
            <person name="Vollmers J."/>
            <person name="Rivas-Marin E."/>
            <person name="Kohn T."/>
            <person name="Peeters S.H."/>
            <person name="Heuer A."/>
            <person name="Rast P."/>
            <person name="Oberbeckmann S."/>
            <person name="Bunk B."/>
            <person name="Jeske O."/>
            <person name="Meyerdierks A."/>
            <person name="Storesund J.E."/>
            <person name="Kallscheuer N."/>
            <person name="Luecker S."/>
            <person name="Lage O.M."/>
            <person name="Pohl T."/>
            <person name="Merkel B.J."/>
            <person name="Hornburger P."/>
            <person name="Mueller R.-W."/>
            <person name="Bruemmer F."/>
            <person name="Labrenz M."/>
            <person name="Spormann A.M."/>
            <person name="Op den Camp H."/>
            <person name="Overmann J."/>
            <person name="Amann R."/>
            <person name="Jetten M.S.M."/>
            <person name="Mascher T."/>
            <person name="Medema M.H."/>
            <person name="Devos D.P."/>
            <person name="Kaster A.-K."/>
            <person name="Ovreas L."/>
            <person name="Rohde M."/>
            <person name="Galperin M.Y."/>
            <person name="Jogler C."/>
        </authorList>
    </citation>
    <scope>NUCLEOTIDE SEQUENCE [LARGE SCALE GENOMIC DNA]</scope>
    <source>
        <strain evidence="4 5">ETA_A1</strain>
    </source>
</reference>
<evidence type="ECO:0000313" key="5">
    <source>
        <dbReference type="Proteomes" id="UP000319576"/>
    </source>
</evidence>
<protein>
    <submittedName>
        <fullName evidence="4">Putative uridylyltransferase</fullName>
        <ecNumber evidence="4">2.7.7.-</ecNumber>
    </submittedName>
</protein>
<gene>
    <name evidence="4" type="ORF">ETAA1_52420</name>
</gene>
<proteinExistence type="inferred from homology"/>
<comment type="similarity">
    <text evidence="1">Belongs to the UDPGP type 1 family.</text>
</comment>
<keyword evidence="2 4" id="KW-0808">Transferase</keyword>
<dbReference type="SUPFAM" id="SSF53448">
    <property type="entry name" value="Nucleotide-diphospho-sugar transferases"/>
    <property type="match status" value="1"/>
</dbReference>
<accession>A0A517Y0G7</accession>